<keyword evidence="2" id="KW-0808">Transferase</keyword>
<evidence type="ECO:0000313" key="2">
    <source>
        <dbReference type="EMBL" id="KAK0496465.1"/>
    </source>
</evidence>
<dbReference type="SMART" id="SM00220">
    <property type="entry name" value="S_TKc"/>
    <property type="match status" value="1"/>
</dbReference>
<dbReference type="PROSITE" id="PS50011">
    <property type="entry name" value="PROTEIN_KINASE_DOM"/>
    <property type="match status" value="1"/>
</dbReference>
<dbReference type="PROSITE" id="PS00108">
    <property type="entry name" value="PROTEIN_KINASE_ST"/>
    <property type="match status" value="1"/>
</dbReference>
<organism evidence="2 3">
    <name type="scientific">Armillaria luteobubalina</name>
    <dbReference type="NCBI Taxonomy" id="153913"/>
    <lineage>
        <taxon>Eukaryota</taxon>
        <taxon>Fungi</taxon>
        <taxon>Dikarya</taxon>
        <taxon>Basidiomycota</taxon>
        <taxon>Agaricomycotina</taxon>
        <taxon>Agaricomycetes</taxon>
        <taxon>Agaricomycetidae</taxon>
        <taxon>Agaricales</taxon>
        <taxon>Marasmiineae</taxon>
        <taxon>Physalacriaceae</taxon>
        <taxon>Armillaria</taxon>
    </lineage>
</organism>
<dbReference type="Gene3D" id="1.10.510.10">
    <property type="entry name" value="Transferase(Phosphotransferase) domain 1"/>
    <property type="match status" value="1"/>
</dbReference>
<proteinExistence type="predicted"/>
<gene>
    <name evidence="2" type="ORF">EDD18DRAFT_207243</name>
</gene>
<dbReference type="AlphaFoldDB" id="A0AA39Q5E6"/>
<dbReference type="SUPFAM" id="SSF56112">
    <property type="entry name" value="Protein kinase-like (PK-like)"/>
    <property type="match status" value="1"/>
</dbReference>
<accession>A0AA39Q5E6</accession>
<protein>
    <submittedName>
        <fullName evidence="2">Kinase-like domain-containing protein</fullName>
    </submittedName>
</protein>
<keyword evidence="3" id="KW-1185">Reference proteome</keyword>
<feature type="domain" description="Protein kinase" evidence="1">
    <location>
        <begin position="27"/>
        <end position="295"/>
    </location>
</feature>
<dbReference type="InterPro" id="IPR001245">
    <property type="entry name" value="Ser-Thr/Tyr_kinase_cat_dom"/>
</dbReference>
<dbReference type="EMBL" id="JAUEPU010000015">
    <property type="protein sequence ID" value="KAK0496465.1"/>
    <property type="molecule type" value="Genomic_DNA"/>
</dbReference>
<sequence>MCFKTLQDLSYNSGKLPPSLYINDVIRREEFPVGGGGFSDIWRGRSVSGEVVCLKILRTNITPDIEKLLRRCYKEILVWRTLRHSRILKFYGVYIISWENGVRFGLVSPWLENGCVMDYIKMHPDFDRMKAIREVVEGLQYLHRSERFAHGDIKGDNIFVKSDLTCCLGDFGLTTSAWTPAWPTKSSSTNGFGSMRWMAPELLSPKIFETQEGTRFDSDIYALGCTMLEILTGQVPWSEIEIDTQVLIEVIQGRTPNVPADISPAMSWILKHTWKFWPKHRPDIDWLKPKLEPSFRVPASVPAQSAISWFFQWILGVTSVTTKNSVTPVPAPSSSLQSNRSSPFQWNLGVTSATAKNSARTLWRSASKR</sequence>
<name>A0AA39Q5E6_9AGAR</name>
<dbReference type="InterPro" id="IPR000719">
    <property type="entry name" value="Prot_kinase_dom"/>
</dbReference>
<comment type="caution">
    <text evidence="2">The sequence shown here is derived from an EMBL/GenBank/DDBJ whole genome shotgun (WGS) entry which is preliminary data.</text>
</comment>
<dbReference type="GO" id="GO:0005524">
    <property type="term" value="F:ATP binding"/>
    <property type="evidence" value="ECO:0007669"/>
    <property type="project" value="InterPro"/>
</dbReference>
<reference evidence="2" key="1">
    <citation type="submission" date="2023-06" db="EMBL/GenBank/DDBJ databases">
        <authorList>
            <consortium name="Lawrence Berkeley National Laboratory"/>
            <person name="Ahrendt S."/>
            <person name="Sahu N."/>
            <person name="Indic B."/>
            <person name="Wong-Bajracharya J."/>
            <person name="Merenyi Z."/>
            <person name="Ke H.-M."/>
            <person name="Monk M."/>
            <person name="Kocsube S."/>
            <person name="Drula E."/>
            <person name="Lipzen A."/>
            <person name="Balint B."/>
            <person name="Henrissat B."/>
            <person name="Andreopoulos B."/>
            <person name="Martin F.M."/>
            <person name="Harder C.B."/>
            <person name="Rigling D."/>
            <person name="Ford K.L."/>
            <person name="Foster G.D."/>
            <person name="Pangilinan J."/>
            <person name="Papanicolaou A."/>
            <person name="Barry K."/>
            <person name="LaButti K."/>
            <person name="Viragh M."/>
            <person name="Koriabine M."/>
            <person name="Yan M."/>
            <person name="Riley R."/>
            <person name="Champramary S."/>
            <person name="Plett K.L."/>
            <person name="Tsai I.J."/>
            <person name="Slot J."/>
            <person name="Sipos G."/>
            <person name="Plett J."/>
            <person name="Nagy L.G."/>
            <person name="Grigoriev I.V."/>
        </authorList>
    </citation>
    <scope>NUCLEOTIDE SEQUENCE</scope>
    <source>
        <strain evidence="2">HWK02</strain>
    </source>
</reference>
<dbReference type="InterPro" id="IPR011009">
    <property type="entry name" value="Kinase-like_dom_sf"/>
</dbReference>
<dbReference type="InterPro" id="IPR051681">
    <property type="entry name" value="Ser/Thr_Kinases-Pseudokinases"/>
</dbReference>
<dbReference type="Proteomes" id="UP001175228">
    <property type="component" value="Unassembled WGS sequence"/>
</dbReference>
<evidence type="ECO:0000313" key="3">
    <source>
        <dbReference type="Proteomes" id="UP001175228"/>
    </source>
</evidence>
<dbReference type="InterPro" id="IPR008271">
    <property type="entry name" value="Ser/Thr_kinase_AS"/>
</dbReference>
<keyword evidence="2" id="KW-0418">Kinase</keyword>
<dbReference type="GO" id="GO:0004674">
    <property type="term" value="F:protein serine/threonine kinase activity"/>
    <property type="evidence" value="ECO:0007669"/>
    <property type="project" value="TreeGrafter"/>
</dbReference>
<dbReference type="Pfam" id="PF07714">
    <property type="entry name" value="PK_Tyr_Ser-Thr"/>
    <property type="match status" value="1"/>
</dbReference>
<evidence type="ECO:0000259" key="1">
    <source>
        <dbReference type="PROSITE" id="PS50011"/>
    </source>
</evidence>
<dbReference type="PANTHER" id="PTHR44329">
    <property type="entry name" value="SERINE/THREONINE-PROTEIN KINASE TNNI3K-RELATED"/>
    <property type="match status" value="1"/>
</dbReference>